<evidence type="ECO:0000313" key="3">
    <source>
        <dbReference type="Proteomes" id="UP000293142"/>
    </source>
</evidence>
<dbReference type="GO" id="GO:0000166">
    <property type="term" value="F:nucleotide binding"/>
    <property type="evidence" value="ECO:0007669"/>
    <property type="project" value="InterPro"/>
</dbReference>
<proteinExistence type="predicted"/>
<feature type="domain" description="Gfo/Idh/MocA-like oxidoreductase N-terminal" evidence="1">
    <location>
        <begin position="4"/>
        <end position="122"/>
    </location>
</feature>
<evidence type="ECO:0000313" key="2">
    <source>
        <dbReference type="EMBL" id="TBL70552.1"/>
    </source>
</evidence>
<reference evidence="2 3" key="1">
    <citation type="submission" date="2019-02" db="EMBL/GenBank/DDBJ databases">
        <title>Paenibacillus sp. nov., isolated from surface-sterilized tissue of Thalictrum simplex L.</title>
        <authorList>
            <person name="Tuo L."/>
        </authorList>
    </citation>
    <scope>NUCLEOTIDE SEQUENCE [LARGE SCALE GENOMIC DNA]</scope>
    <source>
        <strain evidence="2 3">N2SHLJ1</strain>
    </source>
</reference>
<evidence type="ECO:0000259" key="1">
    <source>
        <dbReference type="Pfam" id="PF01408"/>
    </source>
</evidence>
<protein>
    <submittedName>
        <fullName evidence="2">Gfo/Idh/MocA family oxidoreductase</fullName>
    </submittedName>
</protein>
<gene>
    <name evidence="2" type="ORF">EYB31_33065</name>
</gene>
<dbReference type="RefSeq" id="WP_131017849.1">
    <property type="nucleotide sequence ID" value="NZ_SIRE01000031.1"/>
</dbReference>
<comment type="caution">
    <text evidence="2">The sequence shown here is derived from an EMBL/GenBank/DDBJ whole genome shotgun (WGS) entry which is preliminary data.</text>
</comment>
<dbReference type="Gene3D" id="3.40.50.720">
    <property type="entry name" value="NAD(P)-binding Rossmann-like Domain"/>
    <property type="match status" value="1"/>
</dbReference>
<dbReference type="SUPFAM" id="SSF51735">
    <property type="entry name" value="NAD(P)-binding Rossmann-fold domains"/>
    <property type="match status" value="1"/>
</dbReference>
<dbReference type="Gene3D" id="3.30.360.10">
    <property type="entry name" value="Dihydrodipicolinate Reductase, domain 2"/>
    <property type="match status" value="2"/>
</dbReference>
<dbReference type="Pfam" id="PF01408">
    <property type="entry name" value="GFO_IDH_MocA"/>
    <property type="match status" value="1"/>
</dbReference>
<dbReference type="OrthoDB" id="9815825at2"/>
<dbReference type="EMBL" id="SIRE01000031">
    <property type="protein sequence ID" value="TBL70552.1"/>
    <property type="molecule type" value="Genomic_DNA"/>
</dbReference>
<dbReference type="SUPFAM" id="SSF55347">
    <property type="entry name" value="Glyceraldehyde-3-phosphate dehydrogenase-like, C-terminal domain"/>
    <property type="match status" value="2"/>
</dbReference>
<sequence>MKSRIGLIGLGDIAQKVYLPLLSANERVDIVGIASRSLSTVDRIGSQYRIEGRYGSLKELLACGLDAVFIHSPTETHYELVMEALNAGVDVYVDKPLSYRLEESEQMAQYALERGRLLAVGFNRRFAPHYVEAKRWLEETGGFDLAIVQKQRTRQQKHHAKLTLYDDLIHMLDLLLWLGGTAAIDAYRQRVDAEERLVSATGSLVFSAGDNRAKSDDEGVEAVTAVGDSAAQLVSSGAAAAAGGGIASSSAAAGQFSMVRYAGADLERLELHGGGRSAEVSNMEAANFYTPSQGVRSASFGSWDGILYRRGFAGCVEHFLDSLRTPDSCSIRADRVLETHRLVERLADRMLVL</sequence>
<accession>A0A4Q9DHX6</accession>
<dbReference type="Proteomes" id="UP000293142">
    <property type="component" value="Unassembled WGS sequence"/>
</dbReference>
<dbReference type="AlphaFoldDB" id="A0A4Q9DHX6"/>
<dbReference type="PANTHER" id="PTHR43708:SF4">
    <property type="entry name" value="OXIDOREDUCTASE YCEM-RELATED"/>
    <property type="match status" value="1"/>
</dbReference>
<organism evidence="2 3">
    <name type="scientific">Paenibacillus thalictri</name>
    <dbReference type="NCBI Taxonomy" id="2527873"/>
    <lineage>
        <taxon>Bacteria</taxon>
        <taxon>Bacillati</taxon>
        <taxon>Bacillota</taxon>
        <taxon>Bacilli</taxon>
        <taxon>Bacillales</taxon>
        <taxon>Paenibacillaceae</taxon>
        <taxon>Paenibacillus</taxon>
    </lineage>
</organism>
<dbReference type="InterPro" id="IPR036291">
    <property type="entry name" value="NAD(P)-bd_dom_sf"/>
</dbReference>
<dbReference type="InterPro" id="IPR051317">
    <property type="entry name" value="Gfo/Idh/MocA_oxidoreduct"/>
</dbReference>
<name>A0A4Q9DHX6_9BACL</name>
<dbReference type="InterPro" id="IPR000683">
    <property type="entry name" value="Gfo/Idh/MocA-like_OxRdtase_N"/>
</dbReference>
<keyword evidence="3" id="KW-1185">Reference proteome</keyword>
<dbReference type="PANTHER" id="PTHR43708">
    <property type="entry name" value="CONSERVED EXPRESSED OXIDOREDUCTASE (EUROFUNG)"/>
    <property type="match status" value="1"/>
</dbReference>